<feature type="coiled-coil region" evidence="1">
    <location>
        <begin position="95"/>
        <end position="136"/>
    </location>
</feature>
<organism evidence="4 5">
    <name type="scientific">Ditylenchus destructor</name>
    <dbReference type="NCBI Taxonomy" id="166010"/>
    <lineage>
        <taxon>Eukaryota</taxon>
        <taxon>Metazoa</taxon>
        <taxon>Ecdysozoa</taxon>
        <taxon>Nematoda</taxon>
        <taxon>Chromadorea</taxon>
        <taxon>Rhabditida</taxon>
        <taxon>Tylenchina</taxon>
        <taxon>Tylenchomorpha</taxon>
        <taxon>Sphaerularioidea</taxon>
        <taxon>Anguinidae</taxon>
        <taxon>Anguininae</taxon>
        <taxon>Ditylenchus</taxon>
    </lineage>
</organism>
<protein>
    <submittedName>
        <fullName evidence="4">Zinc finger-containing protein domain-containing protein</fullName>
    </submittedName>
</protein>
<gene>
    <name evidence="4" type="ORF">DdX_00457</name>
</gene>
<dbReference type="AlphaFoldDB" id="A0AAD4NKK8"/>
<dbReference type="GO" id="GO:0005634">
    <property type="term" value="C:nucleus"/>
    <property type="evidence" value="ECO:0007669"/>
    <property type="project" value="TreeGrafter"/>
</dbReference>
<feature type="compositionally biased region" description="Polar residues" evidence="2">
    <location>
        <begin position="1"/>
        <end position="21"/>
    </location>
</feature>
<dbReference type="PANTHER" id="PTHR31058:SF10">
    <property type="entry name" value="C4H2-TYPE DOMAIN-CONTAINING PROTEIN"/>
    <property type="match status" value="1"/>
</dbReference>
<keyword evidence="1" id="KW-0175">Coiled coil</keyword>
<evidence type="ECO:0000256" key="1">
    <source>
        <dbReference type="SAM" id="Coils"/>
    </source>
</evidence>
<dbReference type="InterPro" id="IPR044069">
    <property type="entry name" value="ZF_C4H2"/>
</dbReference>
<dbReference type="Pfam" id="PF10146">
    <property type="entry name" value="zf-C4H2"/>
    <property type="match status" value="1"/>
</dbReference>
<keyword evidence="5" id="KW-1185">Reference proteome</keyword>
<dbReference type="GO" id="GO:0045666">
    <property type="term" value="P:positive regulation of neuron differentiation"/>
    <property type="evidence" value="ECO:0007669"/>
    <property type="project" value="TreeGrafter"/>
</dbReference>
<dbReference type="InterPro" id="IPR018482">
    <property type="entry name" value="Znf-C4H2"/>
</dbReference>
<evidence type="ECO:0000256" key="2">
    <source>
        <dbReference type="SAM" id="MobiDB-lite"/>
    </source>
</evidence>
<dbReference type="EMBL" id="JAKKPZ010000001">
    <property type="protein sequence ID" value="KAI1728289.1"/>
    <property type="molecule type" value="Genomic_DNA"/>
</dbReference>
<reference evidence="4" key="1">
    <citation type="submission" date="2022-01" db="EMBL/GenBank/DDBJ databases">
        <title>Genome Sequence Resource for Two Populations of Ditylenchus destructor, the Migratory Endoparasitic Phytonematode.</title>
        <authorList>
            <person name="Zhang H."/>
            <person name="Lin R."/>
            <person name="Xie B."/>
        </authorList>
    </citation>
    <scope>NUCLEOTIDE SEQUENCE</scope>
    <source>
        <strain evidence="4">BazhouSP</strain>
    </source>
</reference>
<feature type="compositionally biased region" description="Polar residues" evidence="2">
    <location>
        <begin position="213"/>
        <end position="229"/>
    </location>
</feature>
<dbReference type="PANTHER" id="PTHR31058">
    <property type="entry name" value="ZINC FINGER C4H2 DOMAIN-CONTAINING PROTEIN"/>
    <property type="match status" value="1"/>
</dbReference>
<name>A0AAD4NKK8_9BILA</name>
<dbReference type="PROSITE" id="PS51896">
    <property type="entry name" value="ZF_C4H2"/>
    <property type="match status" value="1"/>
</dbReference>
<feature type="region of interest" description="Disordered" evidence="2">
    <location>
        <begin position="197"/>
        <end position="234"/>
    </location>
</feature>
<evidence type="ECO:0000313" key="4">
    <source>
        <dbReference type="EMBL" id="KAI1728289.1"/>
    </source>
</evidence>
<comment type="caution">
    <text evidence="4">The sequence shown here is derived from an EMBL/GenBank/DDBJ whole genome shotgun (WGS) entry which is preliminary data.</text>
</comment>
<accession>A0AAD4NKK8</accession>
<sequence length="354" mass="38983">MSSPSAATVSNSHIHDTNPTATADVKNVEKEEVTFNHSSGSPHSPQPKTPSAEEHNVLMELHKIAEVKWKWDDLFTTRKQFLTEYEEYNSTEIFIDDTQKILKELNEERDAHSDIIREINKDKTDLENVISSVQEDHTESKQILAEKREQLSTIYTQASRLAQQSLGSSTNPLVSLVPDIIPQITLGQANCRKSSIKTHDLKEAPPNKRLCLEQSSGGSEPASQVQSPSAHDPTPALTAVMHAQYLNQFKNNPMLQLMISSFGQANQTGIDQASSQPQSVAAWQSNPQQRVGTTGIGQGVLAKLGGIDSSGHQAPPMKTCGSCQHQIHRNAPICPMCKAKSRSKNPKKPKRKAE</sequence>
<evidence type="ECO:0000313" key="5">
    <source>
        <dbReference type="Proteomes" id="UP001201812"/>
    </source>
</evidence>
<feature type="domain" description="C4H2-type" evidence="3">
    <location>
        <begin position="312"/>
        <end position="354"/>
    </location>
</feature>
<proteinExistence type="predicted"/>
<dbReference type="Proteomes" id="UP001201812">
    <property type="component" value="Unassembled WGS sequence"/>
</dbReference>
<evidence type="ECO:0000259" key="3">
    <source>
        <dbReference type="PROSITE" id="PS51896"/>
    </source>
</evidence>
<feature type="compositionally biased region" description="Basic and acidic residues" evidence="2">
    <location>
        <begin position="197"/>
        <end position="206"/>
    </location>
</feature>
<feature type="region of interest" description="Disordered" evidence="2">
    <location>
        <begin position="1"/>
        <end position="52"/>
    </location>
</feature>